<dbReference type="CDD" id="cd03392">
    <property type="entry name" value="PAP2_like_2"/>
    <property type="match status" value="2"/>
</dbReference>
<feature type="transmembrane region" description="Helical" evidence="1">
    <location>
        <begin position="177"/>
        <end position="198"/>
    </location>
</feature>
<evidence type="ECO:0000259" key="2">
    <source>
        <dbReference type="SMART" id="SM00014"/>
    </source>
</evidence>
<dbReference type="Gene3D" id="1.20.144.10">
    <property type="entry name" value="Phosphatidic acid phosphatase type 2/haloperoxidase"/>
    <property type="match status" value="2"/>
</dbReference>
<feature type="transmembrane region" description="Helical" evidence="1">
    <location>
        <begin position="23"/>
        <end position="47"/>
    </location>
</feature>
<feature type="domain" description="Phosphatidic acid phosphatase type 2/haloperoxidase" evidence="2">
    <location>
        <begin position="107"/>
        <end position="219"/>
    </location>
</feature>
<keyword evidence="1" id="KW-0812">Transmembrane</keyword>
<accession>I0HFH4</accession>
<feature type="transmembrane region" description="Helical" evidence="1">
    <location>
        <begin position="204"/>
        <end position="222"/>
    </location>
</feature>
<dbReference type="RefSeq" id="WP_014446646.1">
    <property type="nucleotide sequence ID" value="NC_017093.1"/>
</dbReference>
<dbReference type="Pfam" id="PF01569">
    <property type="entry name" value="PAP2"/>
    <property type="match status" value="2"/>
</dbReference>
<feature type="transmembrane region" description="Helical" evidence="1">
    <location>
        <begin position="347"/>
        <end position="368"/>
    </location>
</feature>
<dbReference type="InterPro" id="IPR036938">
    <property type="entry name" value="PAP2/HPO_sf"/>
</dbReference>
<dbReference type="HOGENOM" id="CLU_527661_0_0_11"/>
<feature type="transmembrane region" description="Helical" evidence="1">
    <location>
        <begin position="443"/>
        <end position="461"/>
    </location>
</feature>
<dbReference type="SMART" id="SM00014">
    <property type="entry name" value="acidPPc"/>
    <property type="match status" value="2"/>
</dbReference>
<dbReference type="OrthoDB" id="5289372at2"/>
<dbReference type="AlphaFoldDB" id="I0HFH4"/>
<feature type="transmembrane region" description="Helical" evidence="1">
    <location>
        <begin position="107"/>
        <end position="128"/>
    </location>
</feature>
<keyword evidence="1" id="KW-1133">Transmembrane helix</keyword>
<feature type="transmembrane region" description="Helical" evidence="1">
    <location>
        <begin position="388"/>
        <end position="406"/>
    </location>
</feature>
<dbReference type="PATRIC" id="fig|512565.3.peg.6543"/>
<proteinExistence type="predicted"/>
<keyword evidence="4" id="KW-1185">Reference proteome</keyword>
<dbReference type="EMBL" id="AP012319">
    <property type="protein sequence ID" value="BAL91761.1"/>
    <property type="molecule type" value="Genomic_DNA"/>
</dbReference>
<dbReference type="STRING" id="512565.AMIS_65410"/>
<protein>
    <submittedName>
        <fullName evidence="3">Putative phosphatase</fullName>
    </submittedName>
</protein>
<feature type="transmembrane region" description="Helical" evidence="1">
    <location>
        <begin position="413"/>
        <end position="431"/>
    </location>
</feature>
<dbReference type="PANTHER" id="PTHR14969">
    <property type="entry name" value="SPHINGOSINE-1-PHOSPHATE PHOSPHOHYDROLASE"/>
    <property type="match status" value="1"/>
</dbReference>
<name>I0HFH4_ACTM4</name>
<feature type="transmembrane region" description="Helical" evidence="1">
    <location>
        <begin position="148"/>
        <end position="170"/>
    </location>
</feature>
<evidence type="ECO:0000313" key="3">
    <source>
        <dbReference type="EMBL" id="BAL91761.1"/>
    </source>
</evidence>
<gene>
    <name evidence="3" type="ordered locus">AMIS_65410</name>
</gene>
<dbReference type="KEGG" id="ams:AMIS_65410"/>
<feature type="transmembrane region" description="Helical" evidence="1">
    <location>
        <begin position="268"/>
        <end position="287"/>
    </location>
</feature>
<keyword evidence="1" id="KW-0472">Membrane</keyword>
<sequence length="490" mass="53663">MDDTRVVERTGWAPVRHFAERSVLGLIAVLAVGLGFGVLLLLVRFHWGPLQDLDRSVADGLNRWASGSETVVAVLQQISSAGGRGFMIPLVALLVLMLIIRRRPRPALYLVVTGLGAMILDPSLKALIGRVRPVVEVPVATAPGNSFPSGHALGSMVVYGMIVLVFLPAVRRRWRPFFIGAAAVIVAAIGFTRIALGVHFLSDVLAGWLLGVAWISATAYAFRMWRREAGHTDPHLTDGLEPEAGPDLRLAPAEGPVLPHPWAKAAEILVGWVFVFGLLYLVGYTVTRWTPGFDTGFVEWLQTFRTERLDKWSWAWSKAGDTHAILFISLIFCPLALALWRQWRPVLFLVLTMVGELTLFLCAAAAVGRPRPPVEQLDGQMPTSSFPSGHIAATMCLWAAIAIITMARIRQPWRWIFPALAVIMPLGVALSRMYRGMHHPTDMLGAAILTTAWLTVLWFTIRPNAHPASATEAASEAVAATDSDRLEPAR</sequence>
<feature type="transmembrane region" description="Helical" evidence="1">
    <location>
        <begin position="322"/>
        <end position="340"/>
    </location>
</feature>
<dbReference type="SUPFAM" id="SSF48317">
    <property type="entry name" value="Acid phosphatase/Vanadium-dependent haloperoxidase"/>
    <property type="match status" value="2"/>
</dbReference>
<dbReference type="InterPro" id="IPR000326">
    <property type="entry name" value="PAP2/HPO"/>
</dbReference>
<dbReference type="Proteomes" id="UP000007882">
    <property type="component" value="Chromosome"/>
</dbReference>
<evidence type="ECO:0000313" key="4">
    <source>
        <dbReference type="Proteomes" id="UP000007882"/>
    </source>
</evidence>
<reference evidence="3 4" key="1">
    <citation type="submission" date="2012-02" db="EMBL/GenBank/DDBJ databases">
        <title>Complete genome sequence of Actinoplanes missouriensis 431 (= NBRC 102363).</title>
        <authorList>
            <person name="Ohnishi Y."/>
            <person name="Ishikawa J."/>
            <person name="Sekine M."/>
            <person name="Hosoyama A."/>
            <person name="Harada T."/>
            <person name="Narita H."/>
            <person name="Hata T."/>
            <person name="Konno Y."/>
            <person name="Tutikane K."/>
            <person name="Fujita N."/>
            <person name="Horinouchi S."/>
            <person name="Hayakawa M."/>
        </authorList>
    </citation>
    <scope>NUCLEOTIDE SEQUENCE [LARGE SCALE GENOMIC DNA]</scope>
    <source>
        <strain evidence="4">ATCC 14538 / DSM 43046 / CBS 188.64 / JCM 3121 / NBRC 102363 / NCIMB 12654 / NRRL B-3342 / UNCC 431</strain>
    </source>
</reference>
<organism evidence="3 4">
    <name type="scientific">Actinoplanes missouriensis (strain ATCC 14538 / DSM 43046 / CBS 188.64 / JCM 3121 / NBRC 102363 / NCIMB 12654 / NRRL B-3342 / UNCC 431)</name>
    <dbReference type="NCBI Taxonomy" id="512565"/>
    <lineage>
        <taxon>Bacteria</taxon>
        <taxon>Bacillati</taxon>
        <taxon>Actinomycetota</taxon>
        <taxon>Actinomycetes</taxon>
        <taxon>Micromonosporales</taxon>
        <taxon>Micromonosporaceae</taxon>
        <taxon>Actinoplanes</taxon>
    </lineage>
</organism>
<feature type="transmembrane region" description="Helical" evidence="1">
    <location>
        <begin position="81"/>
        <end position="100"/>
    </location>
</feature>
<dbReference type="eggNOG" id="COG0671">
    <property type="taxonomic scope" value="Bacteria"/>
</dbReference>
<evidence type="ECO:0000256" key="1">
    <source>
        <dbReference type="SAM" id="Phobius"/>
    </source>
</evidence>
<dbReference type="PANTHER" id="PTHR14969:SF13">
    <property type="entry name" value="AT30094P"/>
    <property type="match status" value="1"/>
</dbReference>
<feature type="domain" description="Phosphatidic acid phosphatase type 2/haloperoxidase" evidence="2">
    <location>
        <begin position="346"/>
        <end position="458"/>
    </location>
</feature>